<keyword evidence="2" id="KW-1185">Reference proteome</keyword>
<keyword evidence="1" id="KW-0175">Coiled coil</keyword>
<dbReference type="RefSeq" id="XP_055896962.1">
    <property type="nucleotide sequence ID" value="XM_056040987.1"/>
</dbReference>
<dbReference type="OrthoDB" id="10526806at2759"/>
<gene>
    <name evidence="3" type="primary">LOC106076935</name>
</gene>
<dbReference type="GeneID" id="106076935"/>
<evidence type="ECO:0000313" key="2">
    <source>
        <dbReference type="Proteomes" id="UP001165740"/>
    </source>
</evidence>
<feature type="coiled-coil region" evidence="1">
    <location>
        <begin position="41"/>
        <end position="97"/>
    </location>
</feature>
<evidence type="ECO:0000313" key="3">
    <source>
        <dbReference type="RefSeq" id="XP_055896962.1"/>
    </source>
</evidence>
<evidence type="ECO:0000256" key="1">
    <source>
        <dbReference type="SAM" id="Coils"/>
    </source>
</evidence>
<reference evidence="3" key="1">
    <citation type="submission" date="2025-08" db="UniProtKB">
        <authorList>
            <consortium name="RefSeq"/>
        </authorList>
    </citation>
    <scope>IDENTIFICATION</scope>
</reference>
<proteinExistence type="predicted"/>
<dbReference type="Proteomes" id="UP001165740">
    <property type="component" value="Chromosome 9"/>
</dbReference>
<protein>
    <submittedName>
        <fullName evidence="3">Uncharacterized protein LOC106076935 isoform X1</fullName>
    </submittedName>
</protein>
<dbReference type="AlphaFoldDB" id="A0A9W3BBR9"/>
<organism evidence="2 3">
    <name type="scientific">Biomphalaria glabrata</name>
    <name type="common">Bloodfluke planorb</name>
    <name type="synonym">Freshwater snail</name>
    <dbReference type="NCBI Taxonomy" id="6526"/>
    <lineage>
        <taxon>Eukaryota</taxon>
        <taxon>Metazoa</taxon>
        <taxon>Spiralia</taxon>
        <taxon>Lophotrochozoa</taxon>
        <taxon>Mollusca</taxon>
        <taxon>Gastropoda</taxon>
        <taxon>Heterobranchia</taxon>
        <taxon>Euthyneura</taxon>
        <taxon>Panpulmonata</taxon>
        <taxon>Hygrophila</taxon>
        <taxon>Lymnaeoidea</taxon>
        <taxon>Planorbidae</taxon>
        <taxon>Biomphalaria</taxon>
    </lineage>
</organism>
<name>A0A9W3BBR9_BIOGL</name>
<sequence>MKTTEEMSTLAQKETQEQINGLVLAFREEIMAELQMASDFMSQLQARVETLSKSFKKKQEEDREQEVFLDTDVRTKMKQLFEKHEELSSKLENLLGQKDSLGEHDEGGEDDLRQQYGIYPGHTHFVPVDKFCLQYLPDGHRDKGLNDMMKALADLTVSVSVIRTSPHRPRFEPNTKVSYYLYNMRGSTNLRTGSGLVQQVTMITDKLCPCHECQHSDEPKDRYWKVVIITAANVVFDNTEAFHTRCKFFYDTENSPDIVLKVQGNSFNKNMNFDFSSFSCFTCDETLGNKLEERWHLYLRLKMIVNKKYIKNASKKKIKCNSFNNKCNFIN</sequence>
<accession>A0A9W3BBR9</accession>